<proteinExistence type="inferred from homology"/>
<evidence type="ECO:0000313" key="5">
    <source>
        <dbReference type="Proteomes" id="UP000008549"/>
    </source>
</evidence>
<dbReference type="InParanoid" id="A8Y4P9"/>
<dbReference type="GeneID" id="8578435"/>
<keyword evidence="2" id="KW-0378">Hydrolase</keyword>
<dbReference type="ESTHER" id="caebr-a8y4p9">
    <property type="family name" value="Epoxide_hydrolase"/>
</dbReference>
<name>A8Y4P9_CAEBR</name>
<reference evidence="4 5" key="1">
    <citation type="journal article" date="2003" name="PLoS Biol.">
        <title>The genome sequence of Caenorhabditis briggsae: a platform for comparative genomics.</title>
        <authorList>
            <person name="Stein L.D."/>
            <person name="Bao Z."/>
            <person name="Blasiar D."/>
            <person name="Blumenthal T."/>
            <person name="Brent M.R."/>
            <person name="Chen N."/>
            <person name="Chinwalla A."/>
            <person name="Clarke L."/>
            <person name="Clee C."/>
            <person name="Coghlan A."/>
            <person name="Coulson A."/>
            <person name="D'Eustachio P."/>
            <person name="Fitch D.H."/>
            <person name="Fulton L.A."/>
            <person name="Fulton R.E."/>
            <person name="Griffiths-Jones S."/>
            <person name="Harris T.W."/>
            <person name="Hillier L.W."/>
            <person name="Kamath R."/>
            <person name="Kuwabara P.E."/>
            <person name="Mardis E.R."/>
            <person name="Marra M.A."/>
            <person name="Miner T.L."/>
            <person name="Minx P."/>
            <person name="Mullikin J.C."/>
            <person name="Plumb R.W."/>
            <person name="Rogers J."/>
            <person name="Schein J.E."/>
            <person name="Sohrmann M."/>
            <person name="Spieth J."/>
            <person name="Stajich J.E."/>
            <person name="Wei C."/>
            <person name="Willey D."/>
            <person name="Wilson R.K."/>
            <person name="Durbin R."/>
            <person name="Waterston R.H."/>
        </authorList>
    </citation>
    <scope>NUCLEOTIDE SEQUENCE [LARGE SCALE GENOMIC DNA]</scope>
    <source>
        <strain evidence="4 5">AF16</strain>
    </source>
</reference>
<evidence type="ECO:0000256" key="1">
    <source>
        <dbReference type="ARBA" id="ARBA00010088"/>
    </source>
</evidence>
<evidence type="ECO:0000256" key="2">
    <source>
        <dbReference type="ARBA" id="ARBA00022801"/>
    </source>
</evidence>
<dbReference type="STRING" id="6238.A8Y4P9"/>
<comment type="similarity">
    <text evidence="1">Belongs to the peptidase S33 family.</text>
</comment>
<evidence type="ECO:0000259" key="3">
    <source>
        <dbReference type="Pfam" id="PF06441"/>
    </source>
</evidence>
<dbReference type="KEGG" id="cbr:CBG_23101"/>
<dbReference type="WormBase" id="CBG23101">
    <property type="protein sequence ID" value="CBP38788"/>
    <property type="gene ID" value="WBGene00041518"/>
</dbReference>
<organism evidence="4 5">
    <name type="scientific">Caenorhabditis briggsae</name>
    <dbReference type="NCBI Taxonomy" id="6238"/>
    <lineage>
        <taxon>Eukaryota</taxon>
        <taxon>Metazoa</taxon>
        <taxon>Ecdysozoa</taxon>
        <taxon>Nematoda</taxon>
        <taxon>Chromadorea</taxon>
        <taxon>Rhabditida</taxon>
        <taxon>Rhabditina</taxon>
        <taxon>Rhabditomorpha</taxon>
        <taxon>Rhabditoidea</taxon>
        <taxon>Rhabditidae</taxon>
        <taxon>Peloderinae</taxon>
        <taxon>Caenorhabditis</taxon>
    </lineage>
</organism>
<dbReference type="GO" id="GO:0004301">
    <property type="term" value="F:epoxide hydrolase activity"/>
    <property type="evidence" value="ECO:0000318"/>
    <property type="project" value="GO_Central"/>
</dbReference>
<accession>A8Y4P9</accession>
<evidence type="ECO:0000313" key="6">
    <source>
        <dbReference type="WormBase" id="CBG23101"/>
    </source>
</evidence>
<dbReference type="SUPFAM" id="SSF53474">
    <property type="entry name" value="alpha/beta-Hydrolases"/>
    <property type="match status" value="1"/>
</dbReference>
<dbReference type="EMBL" id="HE601533">
    <property type="protein sequence ID" value="CAP39869.1"/>
    <property type="molecule type" value="Genomic_DNA"/>
</dbReference>
<dbReference type="AlphaFoldDB" id="A8Y4P9"/>
<dbReference type="Proteomes" id="UP000008549">
    <property type="component" value="Unassembled WGS sequence"/>
</dbReference>
<evidence type="ECO:0000313" key="4">
    <source>
        <dbReference type="EMBL" id="CAP39869.1"/>
    </source>
</evidence>
<feature type="domain" description="Epoxide hydrolase N-terminal" evidence="3">
    <location>
        <begin position="285"/>
        <end position="386"/>
    </location>
</feature>
<dbReference type="Pfam" id="PF06441">
    <property type="entry name" value="EHN"/>
    <property type="match status" value="1"/>
</dbReference>
<dbReference type="InterPro" id="IPR029058">
    <property type="entry name" value="AB_hydrolase_fold"/>
</dbReference>
<dbReference type="PANTHER" id="PTHR21661:SF16">
    <property type="entry name" value="EPOXIDE HYDROLASE"/>
    <property type="match status" value="1"/>
</dbReference>
<sequence>MEDLYFWKKHSGPSADKYRIRSALAEYCLSHLKTHAFIIKTNFFPEKTTFCSGKQCDDFDSSIFYSLNKNRRWEAEDSIGADLLSDLKKLNPDWIVMFEERVTSRSGSSEIFFYGPRAHNFKGFYPIKRIHYLNDNDEYILKSVNSILGQSYHNYLSKDQDEKDPEPSRPVASYIILRAPKNYLVFFKKSFQSSNYWGHNWPRPGYWNRLNRGKDRSIDLRHEEFEDVDEDFEEEVEEEVAEELKIGSRPKFFYVHKPDFPPLEIEPDDYWKLEDPEKDDDTIYSYSIDVEDSRVSKFKKQLKSEKLLPTLYDEKYDNYMKELKQVLLGFDWKQHQHFLNTFKQYRTEIEGLKIHFLRVSTPFKDKKTRVVPLLIIHGFPGSFWDFFKIIPILTNPSRHGFDFGVDEPIQFDVIVPSLPGFLFSDKPTKQGFDGIATARILGKLMHRLDLNDYFVHGTEGYGGDVATLLASLFPTRIAGLHVSNPFVRPTFSTFTFAKYAWKAMKQDDKKEGAEEVELYTDMADYFKQDKFTYPTNAKAFDAAFVNSPTGTAQYIESRWKQLSTFSANTNLNEIFTLDEIATEIYLYWFTETLPTALTILDNSYNYETVWLSSQARIPTAVSYTKQTPWRCSKDILEDRYLNLTRVTDLPKGGLFHHLQDGHKIAEDIFAFVELQLLQKQN</sequence>
<protein>
    <submittedName>
        <fullName evidence="4">Protein CBG23101</fullName>
    </submittedName>
</protein>
<dbReference type="Gene3D" id="3.40.50.1820">
    <property type="entry name" value="alpha/beta hydrolase"/>
    <property type="match status" value="1"/>
</dbReference>
<gene>
    <name evidence="4 6" type="ORF">CBG23101</name>
    <name evidence="4" type="ORF">CBG_23101</name>
</gene>
<dbReference type="GO" id="GO:0097176">
    <property type="term" value="P:epoxide metabolic process"/>
    <property type="evidence" value="ECO:0000318"/>
    <property type="project" value="GO_Central"/>
</dbReference>
<dbReference type="PANTHER" id="PTHR21661">
    <property type="entry name" value="EPOXIDE HYDROLASE 1-RELATED"/>
    <property type="match status" value="1"/>
</dbReference>
<dbReference type="InterPro" id="IPR010497">
    <property type="entry name" value="Epoxide_hydro_N"/>
</dbReference>
<reference evidence="4 5" key="2">
    <citation type="journal article" date="2011" name="PLoS Genet.">
        <title>Caenorhabditis briggsae recombinant inbred line genotypes reveal inter-strain incompatibility and the evolution of recombination.</title>
        <authorList>
            <person name="Ross J.A."/>
            <person name="Koboldt D.C."/>
            <person name="Staisch J.E."/>
            <person name="Chamberlin H.M."/>
            <person name="Gupta B.P."/>
            <person name="Miller R.D."/>
            <person name="Baird S.E."/>
            <person name="Haag E.S."/>
        </authorList>
    </citation>
    <scope>NUCLEOTIDE SEQUENCE [LARGE SCALE GENOMIC DNA]</scope>
    <source>
        <strain evidence="4 5">AF16</strain>
    </source>
</reference>
<dbReference type="RefSeq" id="XP_002636440.1">
    <property type="nucleotide sequence ID" value="XM_002636394.1"/>
</dbReference>
<dbReference type="HOGENOM" id="CLU_403990_0_0_1"/>
<keyword evidence="5" id="KW-1185">Reference proteome</keyword>
<dbReference type="eggNOG" id="KOG2565">
    <property type="taxonomic scope" value="Eukaryota"/>
</dbReference>
<dbReference type="CTD" id="8578435"/>